<sequence>MRPAVLLGAFAGLRLAEAAALRFDVDFMRGIVHPAIQYPAEPLKSDTAMTAIPIPPELALMLSAEGARTRAEVLVTNEIMRPSTPWVIERAMRHGRASVRGLPQGFRFHDLRHYFPSLLIAAGLDVKIVQARLRHASAMTTRNTDGRLWPDSDESSRAAVAVALAAREDKSRTTEVSN</sequence>
<protein>
    <recommendedName>
        <fullName evidence="2">Tyr recombinase domain-containing protein</fullName>
    </recommendedName>
</protein>
<accession>A0ABN2UIN2</accession>
<dbReference type="Pfam" id="PF00589">
    <property type="entry name" value="Phage_integrase"/>
    <property type="match status" value="1"/>
</dbReference>
<evidence type="ECO:0000256" key="1">
    <source>
        <dbReference type="ARBA" id="ARBA00023172"/>
    </source>
</evidence>
<feature type="domain" description="Tyr recombinase" evidence="2">
    <location>
        <begin position="1"/>
        <end position="161"/>
    </location>
</feature>
<dbReference type="InterPro" id="IPR002104">
    <property type="entry name" value="Integrase_catalytic"/>
</dbReference>
<dbReference type="Gene3D" id="1.10.443.10">
    <property type="entry name" value="Intergrase catalytic core"/>
    <property type="match status" value="1"/>
</dbReference>
<keyword evidence="4" id="KW-1185">Reference proteome</keyword>
<gene>
    <name evidence="3" type="ORF">GCM10009740_33430</name>
</gene>
<dbReference type="PROSITE" id="PS51898">
    <property type="entry name" value="TYR_RECOMBINASE"/>
    <property type="match status" value="1"/>
</dbReference>
<dbReference type="Proteomes" id="UP001501285">
    <property type="component" value="Unassembled WGS sequence"/>
</dbReference>
<proteinExistence type="predicted"/>
<dbReference type="SUPFAM" id="SSF56349">
    <property type="entry name" value="DNA breaking-rejoining enzymes"/>
    <property type="match status" value="1"/>
</dbReference>
<organism evidence="3 4">
    <name type="scientific">Terrabacter terrae</name>
    <dbReference type="NCBI Taxonomy" id="318434"/>
    <lineage>
        <taxon>Bacteria</taxon>
        <taxon>Bacillati</taxon>
        <taxon>Actinomycetota</taxon>
        <taxon>Actinomycetes</taxon>
        <taxon>Micrococcales</taxon>
        <taxon>Intrasporangiaceae</taxon>
        <taxon>Terrabacter</taxon>
    </lineage>
</organism>
<evidence type="ECO:0000313" key="4">
    <source>
        <dbReference type="Proteomes" id="UP001501285"/>
    </source>
</evidence>
<dbReference type="EMBL" id="BAAANB010000021">
    <property type="protein sequence ID" value="GAA2038486.1"/>
    <property type="molecule type" value="Genomic_DNA"/>
</dbReference>
<comment type="caution">
    <text evidence="3">The sequence shown here is derived from an EMBL/GenBank/DDBJ whole genome shotgun (WGS) entry which is preliminary data.</text>
</comment>
<reference evidence="3 4" key="1">
    <citation type="journal article" date="2019" name="Int. J. Syst. Evol. Microbiol.">
        <title>The Global Catalogue of Microorganisms (GCM) 10K type strain sequencing project: providing services to taxonomists for standard genome sequencing and annotation.</title>
        <authorList>
            <consortium name="The Broad Institute Genomics Platform"/>
            <consortium name="The Broad Institute Genome Sequencing Center for Infectious Disease"/>
            <person name="Wu L."/>
            <person name="Ma J."/>
        </authorList>
    </citation>
    <scope>NUCLEOTIDE SEQUENCE [LARGE SCALE GENOMIC DNA]</scope>
    <source>
        <strain evidence="3 4">JCM 14283</strain>
    </source>
</reference>
<dbReference type="RefSeq" id="WP_343993397.1">
    <property type="nucleotide sequence ID" value="NZ_BAAANB010000021.1"/>
</dbReference>
<keyword evidence="1" id="KW-0233">DNA recombination</keyword>
<name>A0ABN2UIN2_9MICO</name>
<evidence type="ECO:0000313" key="3">
    <source>
        <dbReference type="EMBL" id="GAA2038486.1"/>
    </source>
</evidence>
<dbReference type="InterPro" id="IPR013762">
    <property type="entry name" value="Integrase-like_cat_sf"/>
</dbReference>
<evidence type="ECO:0000259" key="2">
    <source>
        <dbReference type="PROSITE" id="PS51898"/>
    </source>
</evidence>
<dbReference type="InterPro" id="IPR011010">
    <property type="entry name" value="DNA_brk_join_enz"/>
</dbReference>